<keyword evidence="1" id="KW-0808">Transferase</keyword>
<name>A0A6J6EKP7_9ZZZZ</name>
<sequence length="221" mass="23946">MAQVVVLDGTAVPTPAHYRTWSATLAAHGFTALRTGALAPRQAAQAEQAGLVCVQELALLDVSAPFVIGKVTTGKVTTGKVTTGTRRLRESELGIAAEIDAAAFGLTWALDATMLADIRTATPSHRARVVMADGRVAGFLVSGRAGRTGYVQRLAVDPTLHRRGLATALLRDSLRWMRRGRVRRAFVNTHVENTAALELYRRHGFVELPERLRVYEGPVVR</sequence>
<accession>A0A6J6EKP7</accession>
<dbReference type="Gene3D" id="3.40.630.30">
    <property type="match status" value="1"/>
</dbReference>
<dbReference type="PANTHER" id="PTHR43420">
    <property type="entry name" value="ACETYLTRANSFERASE"/>
    <property type="match status" value="1"/>
</dbReference>
<dbReference type="AlphaFoldDB" id="A0A6J6EKP7"/>
<dbReference type="InterPro" id="IPR050680">
    <property type="entry name" value="YpeA/RimI_acetyltransf"/>
</dbReference>
<dbReference type="GO" id="GO:0016747">
    <property type="term" value="F:acyltransferase activity, transferring groups other than amino-acyl groups"/>
    <property type="evidence" value="ECO:0007669"/>
    <property type="project" value="InterPro"/>
</dbReference>
<gene>
    <name evidence="4" type="ORF">UFOPK1493_02792</name>
</gene>
<dbReference type="CDD" id="cd04301">
    <property type="entry name" value="NAT_SF"/>
    <property type="match status" value="1"/>
</dbReference>
<evidence type="ECO:0000256" key="2">
    <source>
        <dbReference type="ARBA" id="ARBA00023315"/>
    </source>
</evidence>
<dbReference type="InterPro" id="IPR016181">
    <property type="entry name" value="Acyl_CoA_acyltransferase"/>
</dbReference>
<dbReference type="Pfam" id="PF00583">
    <property type="entry name" value="Acetyltransf_1"/>
    <property type="match status" value="1"/>
</dbReference>
<dbReference type="PROSITE" id="PS51186">
    <property type="entry name" value="GNAT"/>
    <property type="match status" value="1"/>
</dbReference>
<protein>
    <submittedName>
        <fullName evidence="4">Unannotated protein</fullName>
    </submittedName>
</protein>
<reference evidence="4" key="1">
    <citation type="submission" date="2020-05" db="EMBL/GenBank/DDBJ databases">
        <authorList>
            <person name="Chiriac C."/>
            <person name="Salcher M."/>
            <person name="Ghai R."/>
            <person name="Kavagutti S V."/>
        </authorList>
    </citation>
    <scope>NUCLEOTIDE SEQUENCE</scope>
</reference>
<evidence type="ECO:0000256" key="1">
    <source>
        <dbReference type="ARBA" id="ARBA00022679"/>
    </source>
</evidence>
<evidence type="ECO:0000313" key="4">
    <source>
        <dbReference type="EMBL" id="CAB4577151.1"/>
    </source>
</evidence>
<evidence type="ECO:0000259" key="3">
    <source>
        <dbReference type="PROSITE" id="PS51186"/>
    </source>
</evidence>
<organism evidence="4">
    <name type="scientific">freshwater metagenome</name>
    <dbReference type="NCBI Taxonomy" id="449393"/>
    <lineage>
        <taxon>unclassified sequences</taxon>
        <taxon>metagenomes</taxon>
        <taxon>ecological metagenomes</taxon>
    </lineage>
</organism>
<dbReference type="EMBL" id="CAEZSR010000128">
    <property type="protein sequence ID" value="CAB4577151.1"/>
    <property type="molecule type" value="Genomic_DNA"/>
</dbReference>
<feature type="domain" description="N-acetyltransferase" evidence="3">
    <location>
        <begin position="83"/>
        <end position="221"/>
    </location>
</feature>
<proteinExistence type="predicted"/>
<keyword evidence="2" id="KW-0012">Acyltransferase</keyword>
<dbReference type="SUPFAM" id="SSF55729">
    <property type="entry name" value="Acyl-CoA N-acyltransferases (Nat)"/>
    <property type="match status" value="1"/>
</dbReference>
<dbReference type="InterPro" id="IPR000182">
    <property type="entry name" value="GNAT_dom"/>
</dbReference>
<dbReference type="PANTHER" id="PTHR43420:SF44">
    <property type="entry name" value="ACETYLTRANSFERASE YPEA"/>
    <property type="match status" value="1"/>
</dbReference>